<evidence type="ECO:0000313" key="2">
    <source>
        <dbReference type="Proteomes" id="UP000604046"/>
    </source>
</evidence>
<sequence>MFRANSVSQNRGLEGIVYTSQSFFHIAVSCSTAAVMHGCSWLLQVGFCRPARVVSLLPVTAMASAHAHACRTQVQSGCHLAWCYERCKKAEHGDTLGELQGIAASFGVKLVLQKKSTGFLKWLGTAKENVFLLADWREAKPIVEGLGGLERLTGQQQLRMCILAQSDNSFQRASEWTMRVRQSHGIDILVLDGFSRAGVKDFIARSFDETSSCASQEGDTDTDSTRACSEDLMNDEAFDEYLDDYAFRLSLPGLVRAVQDPQQAARLEQMIKHTMWQLYED</sequence>
<proteinExistence type="predicted"/>
<protein>
    <submittedName>
        <fullName evidence="1">Uncharacterized protein</fullName>
    </submittedName>
</protein>
<gene>
    <name evidence="1" type="ORF">SNAT2548_LOCUS25796</name>
</gene>
<organism evidence="1 2">
    <name type="scientific">Symbiodinium natans</name>
    <dbReference type="NCBI Taxonomy" id="878477"/>
    <lineage>
        <taxon>Eukaryota</taxon>
        <taxon>Sar</taxon>
        <taxon>Alveolata</taxon>
        <taxon>Dinophyceae</taxon>
        <taxon>Suessiales</taxon>
        <taxon>Symbiodiniaceae</taxon>
        <taxon>Symbiodinium</taxon>
    </lineage>
</organism>
<reference evidence="1" key="1">
    <citation type="submission" date="2021-02" db="EMBL/GenBank/DDBJ databases">
        <authorList>
            <person name="Dougan E. K."/>
            <person name="Rhodes N."/>
            <person name="Thang M."/>
            <person name="Chan C."/>
        </authorList>
    </citation>
    <scope>NUCLEOTIDE SEQUENCE</scope>
</reference>
<evidence type="ECO:0000313" key="1">
    <source>
        <dbReference type="EMBL" id="CAE7463014.1"/>
    </source>
</evidence>
<accession>A0A812S4A1</accession>
<name>A0A812S4A1_9DINO</name>
<dbReference type="PROSITE" id="PS51257">
    <property type="entry name" value="PROKAR_LIPOPROTEIN"/>
    <property type="match status" value="1"/>
</dbReference>
<comment type="caution">
    <text evidence="1">The sequence shown here is derived from an EMBL/GenBank/DDBJ whole genome shotgun (WGS) entry which is preliminary data.</text>
</comment>
<dbReference type="AlphaFoldDB" id="A0A812S4A1"/>
<dbReference type="EMBL" id="CAJNDS010002409">
    <property type="protein sequence ID" value="CAE7463014.1"/>
    <property type="molecule type" value="Genomic_DNA"/>
</dbReference>
<dbReference type="Proteomes" id="UP000604046">
    <property type="component" value="Unassembled WGS sequence"/>
</dbReference>
<keyword evidence="2" id="KW-1185">Reference proteome</keyword>